<evidence type="ECO:0000313" key="3">
    <source>
        <dbReference type="Proteomes" id="UP001216674"/>
    </source>
</evidence>
<proteinExistence type="predicted"/>
<dbReference type="InterPro" id="IPR022686">
    <property type="entry name" value="G2P_N"/>
</dbReference>
<dbReference type="EMBL" id="JARJLM010000603">
    <property type="protein sequence ID" value="MDF3838551.1"/>
    <property type="molecule type" value="Genomic_DNA"/>
</dbReference>
<accession>A0ABT6B0Z5</accession>
<dbReference type="RefSeq" id="WP_276268479.1">
    <property type="nucleotide sequence ID" value="NZ_JARJLM010000603.1"/>
</dbReference>
<dbReference type="NCBIfam" id="TIGR01629">
    <property type="entry name" value="rep_II_X"/>
    <property type="match status" value="1"/>
</dbReference>
<name>A0ABT6B0Z5_9BURK</name>
<sequence length="386" mass="43899">MLDTVGLAVDDINADLPTRVWTEWDDQTRSTDHGNMKSSSGRRTLSVKHIKSRKRLLVEGSCAAHYQEHNIVSSNDMVMTAFSMLKTVKDWHDIKIPLERAREFARGEGITVTRVDIPVMLRVPQGMSVGAVVNGLACAGIRCGINVALYHNESFYYDQGSQASALKGYDKAAEIEQRKTKLVLPVTETAGMLSELAASNVRLEAVFRQKYLANQSRFAGQDVTPRHLSPTVLAEMFLELIKKYDLRGSLRARLHQEELWQIPQRYRGTVAFWQNGGDMLPYFDHNERTFGRHRKFLREKYSIDIGGLPPSEIEVPAQIGDILAPENFVPVPEAIRRDPQLFHSLNMRNEWNELCDQMRLENGISRVYVDPYEKPHMPHELGAQIL</sequence>
<comment type="caution">
    <text evidence="2">The sequence shown here is derived from an EMBL/GenBank/DDBJ whole genome shotgun (WGS) entry which is preliminary data.</text>
</comment>
<gene>
    <name evidence="2" type="ORF">P3W85_37300</name>
</gene>
<evidence type="ECO:0000313" key="2">
    <source>
        <dbReference type="EMBL" id="MDF3838551.1"/>
    </source>
</evidence>
<dbReference type="Pfam" id="PF05144">
    <property type="entry name" value="Phage_CRI"/>
    <property type="match status" value="1"/>
</dbReference>
<keyword evidence="3" id="KW-1185">Reference proteome</keyword>
<evidence type="ECO:0000259" key="1">
    <source>
        <dbReference type="Pfam" id="PF05144"/>
    </source>
</evidence>
<reference evidence="2 3" key="1">
    <citation type="submission" date="2023-03" db="EMBL/GenBank/DDBJ databases">
        <title>Draft assemblies of triclosan tolerant bacteria isolated from returned activated sludge.</title>
        <authorList>
            <person name="Van Hamelsveld S."/>
        </authorList>
    </citation>
    <scope>NUCLEOTIDE SEQUENCE [LARGE SCALE GENOMIC DNA]</scope>
    <source>
        <strain evidence="2 3">GW210010_S58</strain>
    </source>
</reference>
<feature type="domain" description="Replication-associated protein G2P N-terminal" evidence="1">
    <location>
        <begin position="37"/>
        <end position="216"/>
    </location>
</feature>
<organism evidence="2 3">
    <name type="scientific">Cupriavidus basilensis</name>
    <dbReference type="NCBI Taxonomy" id="68895"/>
    <lineage>
        <taxon>Bacteria</taxon>
        <taxon>Pseudomonadati</taxon>
        <taxon>Pseudomonadota</taxon>
        <taxon>Betaproteobacteria</taxon>
        <taxon>Burkholderiales</taxon>
        <taxon>Burkholderiaceae</taxon>
        <taxon>Cupriavidus</taxon>
    </lineage>
</organism>
<protein>
    <submittedName>
        <fullName evidence="2">Phage/plasmid replication protein, II/X family</fullName>
    </submittedName>
</protein>
<dbReference type="Proteomes" id="UP001216674">
    <property type="component" value="Unassembled WGS sequence"/>
</dbReference>
<dbReference type="InterPro" id="IPR006516">
    <property type="entry name" value="G2P"/>
</dbReference>